<dbReference type="Gene3D" id="3.10.50.40">
    <property type="match status" value="1"/>
</dbReference>
<feature type="domain" description="PPIase FKBP-type" evidence="6">
    <location>
        <begin position="9"/>
        <end position="98"/>
    </location>
</feature>
<comment type="caution">
    <text evidence="7">The sequence shown here is derived from an EMBL/GenBank/DDBJ whole genome shotgun (WGS) entry which is preliminary data.</text>
</comment>
<gene>
    <name evidence="7" type="ORF">S01H1_33921</name>
</gene>
<feature type="compositionally biased region" description="Pro residues" evidence="5">
    <location>
        <begin position="99"/>
        <end position="118"/>
    </location>
</feature>
<dbReference type="InterPro" id="IPR046357">
    <property type="entry name" value="PPIase_dom_sf"/>
</dbReference>
<feature type="non-terminal residue" evidence="7">
    <location>
        <position position="1"/>
    </location>
</feature>
<dbReference type="EMBL" id="BARS01021088">
    <property type="protein sequence ID" value="GAG13615.1"/>
    <property type="molecule type" value="Genomic_DNA"/>
</dbReference>
<evidence type="ECO:0000256" key="4">
    <source>
        <dbReference type="ARBA" id="ARBA00023235"/>
    </source>
</evidence>
<dbReference type="PANTHER" id="PTHR45779:SF7">
    <property type="entry name" value="PEPTIDYLPROLYL ISOMERASE"/>
    <property type="match status" value="1"/>
</dbReference>
<sequence length="132" mass="14211">EGATQVRSGQLVKLHYEGRILPTGEIFDSSYVRGEPVALRIGGEDVIEGWRRALPSLRDGEKIQLRVPARMAYGASGVEGKVPPDTDLEFDIEVVELIPVPPPRAPPPSHHPPQPLAPPISVGGHSSPRFGS</sequence>
<dbReference type="AlphaFoldDB" id="X0V688"/>
<feature type="region of interest" description="Disordered" evidence="5">
    <location>
        <begin position="99"/>
        <end position="132"/>
    </location>
</feature>
<dbReference type="GO" id="GO:0003755">
    <property type="term" value="F:peptidyl-prolyl cis-trans isomerase activity"/>
    <property type="evidence" value="ECO:0007669"/>
    <property type="project" value="UniProtKB-KW"/>
</dbReference>
<dbReference type="PROSITE" id="PS50059">
    <property type="entry name" value="FKBP_PPIASE"/>
    <property type="match status" value="1"/>
</dbReference>
<dbReference type="InterPro" id="IPR001179">
    <property type="entry name" value="PPIase_FKBP_dom"/>
</dbReference>
<proteinExistence type="predicted"/>
<protein>
    <recommendedName>
        <fullName evidence="2">peptidylprolyl isomerase</fullName>
        <ecNumber evidence="2">5.2.1.8</ecNumber>
    </recommendedName>
</protein>
<name>X0V688_9ZZZZ</name>
<evidence type="ECO:0000256" key="3">
    <source>
        <dbReference type="ARBA" id="ARBA00023110"/>
    </source>
</evidence>
<dbReference type="InterPro" id="IPR044609">
    <property type="entry name" value="FKBP2/11"/>
</dbReference>
<accession>X0V688</accession>
<dbReference type="EC" id="5.2.1.8" evidence="2"/>
<evidence type="ECO:0000256" key="5">
    <source>
        <dbReference type="SAM" id="MobiDB-lite"/>
    </source>
</evidence>
<dbReference type="GO" id="GO:0005783">
    <property type="term" value="C:endoplasmic reticulum"/>
    <property type="evidence" value="ECO:0007669"/>
    <property type="project" value="TreeGrafter"/>
</dbReference>
<dbReference type="PANTHER" id="PTHR45779">
    <property type="entry name" value="PEPTIDYLPROLYL ISOMERASE"/>
    <property type="match status" value="1"/>
</dbReference>
<keyword evidence="3" id="KW-0697">Rotamase</keyword>
<dbReference type="SUPFAM" id="SSF54534">
    <property type="entry name" value="FKBP-like"/>
    <property type="match status" value="1"/>
</dbReference>
<evidence type="ECO:0000256" key="2">
    <source>
        <dbReference type="ARBA" id="ARBA00013194"/>
    </source>
</evidence>
<reference evidence="7" key="1">
    <citation type="journal article" date="2014" name="Front. Microbiol.">
        <title>High frequency of phylogenetically diverse reductive dehalogenase-homologous genes in deep subseafloor sedimentary metagenomes.</title>
        <authorList>
            <person name="Kawai M."/>
            <person name="Futagami T."/>
            <person name="Toyoda A."/>
            <person name="Takaki Y."/>
            <person name="Nishi S."/>
            <person name="Hori S."/>
            <person name="Arai W."/>
            <person name="Tsubouchi T."/>
            <person name="Morono Y."/>
            <person name="Uchiyama I."/>
            <person name="Ito T."/>
            <person name="Fujiyama A."/>
            <person name="Inagaki F."/>
            <person name="Takami H."/>
        </authorList>
    </citation>
    <scope>NUCLEOTIDE SEQUENCE</scope>
    <source>
        <strain evidence="7">Expedition CK06-06</strain>
    </source>
</reference>
<organism evidence="7">
    <name type="scientific">marine sediment metagenome</name>
    <dbReference type="NCBI Taxonomy" id="412755"/>
    <lineage>
        <taxon>unclassified sequences</taxon>
        <taxon>metagenomes</taxon>
        <taxon>ecological metagenomes</taxon>
    </lineage>
</organism>
<evidence type="ECO:0000259" key="6">
    <source>
        <dbReference type="PROSITE" id="PS50059"/>
    </source>
</evidence>
<dbReference type="Pfam" id="PF00254">
    <property type="entry name" value="FKBP_C"/>
    <property type="match status" value="1"/>
</dbReference>
<evidence type="ECO:0000256" key="1">
    <source>
        <dbReference type="ARBA" id="ARBA00000971"/>
    </source>
</evidence>
<keyword evidence="4" id="KW-0413">Isomerase</keyword>
<evidence type="ECO:0000313" key="7">
    <source>
        <dbReference type="EMBL" id="GAG13615.1"/>
    </source>
</evidence>
<comment type="catalytic activity">
    <reaction evidence="1">
        <text>[protein]-peptidylproline (omega=180) = [protein]-peptidylproline (omega=0)</text>
        <dbReference type="Rhea" id="RHEA:16237"/>
        <dbReference type="Rhea" id="RHEA-COMP:10747"/>
        <dbReference type="Rhea" id="RHEA-COMP:10748"/>
        <dbReference type="ChEBI" id="CHEBI:83833"/>
        <dbReference type="ChEBI" id="CHEBI:83834"/>
        <dbReference type="EC" id="5.2.1.8"/>
    </reaction>
</comment>